<evidence type="ECO:0000313" key="1">
    <source>
        <dbReference type="EMBL" id="ORY11360.1"/>
    </source>
</evidence>
<gene>
    <name evidence="1" type="ORF">BCR34DRAFT_484353</name>
</gene>
<accession>A0A1Y1ZMA3</accession>
<evidence type="ECO:0000313" key="2">
    <source>
        <dbReference type="Proteomes" id="UP000193144"/>
    </source>
</evidence>
<reference evidence="1 2" key="1">
    <citation type="submission" date="2016-07" db="EMBL/GenBank/DDBJ databases">
        <title>Pervasive Adenine N6-methylation of Active Genes in Fungi.</title>
        <authorList>
            <consortium name="DOE Joint Genome Institute"/>
            <person name="Mondo S.J."/>
            <person name="Dannebaum R.O."/>
            <person name="Kuo R.C."/>
            <person name="Labutti K."/>
            <person name="Haridas S."/>
            <person name="Kuo A."/>
            <person name="Salamov A."/>
            <person name="Ahrendt S.R."/>
            <person name="Lipzen A."/>
            <person name="Sullivan W."/>
            <person name="Andreopoulos W.B."/>
            <person name="Clum A."/>
            <person name="Lindquist E."/>
            <person name="Daum C."/>
            <person name="Ramamoorthy G.K."/>
            <person name="Gryganskyi A."/>
            <person name="Culley D."/>
            <person name="Magnuson J.K."/>
            <person name="James T.Y."/>
            <person name="O'Malley M.A."/>
            <person name="Stajich J.E."/>
            <person name="Spatafora J.W."/>
            <person name="Visel A."/>
            <person name="Grigoriev I.V."/>
        </authorList>
    </citation>
    <scope>NUCLEOTIDE SEQUENCE [LARGE SCALE GENOMIC DNA]</scope>
    <source>
        <strain evidence="1 2">CBS 115471</strain>
    </source>
</reference>
<proteinExistence type="predicted"/>
<keyword evidence="2" id="KW-1185">Reference proteome</keyword>
<comment type="caution">
    <text evidence="1">The sequence shown here is derived from an EMBL/GenBank/DDBJ whole genome shotgun (WGS) entry which is preliminary data.</text>
</comment>
<sequence>EDFSSINIILSSNFRQLPLVSQRPLFDCTKQKCSIETHRQHLYSLFNKTIILNVVMRQQRDT</sequence>
<dbReference type="Proteomes" id="UP000193144">
    <property type="component" value="Unassembled WGS sequence"/>
</dbReference>
<organism evidence="1 2">
    <name type="scientific">Clohesyomyces aquaticus</name>
    <dbReference type="NCBI Taxonomy" id="1231657"/>
    <lineage>
        <taxon>Eukaryota</taxon>
        <taxon>Fungi</taxon>
        <taxon>Dikarya</taxon>
        <taxon>Ascomycota</taxon>
        <taxon>Pezizomycotina</taxon>
        <taxon>Dothideomycetes</taxon>
        <taxon>Pleosporomycetidae</taxon>
        <taxon>Pleosporales</taxon>
        <taxon>Lindgomycetaceae</taxon>
        <taxon>Clohesyomyces</taxon>
    </lineage>
</organism>
<name>A0A1Y1ZMA3_9PLEO</name>
<dbReference type="AlphaFoldDB" id="A0A1Y1ZMA3"/>
<feature type="non-terminal residue" evidence="1">
    <location>
        <position position="1"/>
    </location>
</feature>
<protein>
    <submittedName>
        <fullName evidence="1">Uncharacterized protein</fullName>
    </submittedName>
</protein>
<dbReference type="EMBL" id="MCFA01000062">
    <property type="protein sequence ID" value="ORY11360.1"/>
    <property type="molecule type" value="Genomic_DNA"/>
</dbReference>